<proteinExistence type="inferred from homology"/>
<dbReference type="InterPro" id="IPR036249">
    <property type="entry name" value="Thioredoxin-like_sf"/>
</dbReference>
<feature type="domain" description="Thioredoxin" evidence="6">
    <location>
        <begin position="1"/>
        <end position="181"/>
    </location>
</feature>
<dbReference type="PIRSF" id="PIRSF000303">
    <property type="entry name" value="Glutathion_perox"/>
    <property type="match status" value="1"/>
</dbReference>
<evidence type="ECO:0000256" key="1">
    <source>
        <dbReference type="ARBA" id="ARBA00006926"/>
    </source>
</evidence>
<sequence>MNIYDFKAKDRSGNEVSLSEYEGNVVLIVNSATQCGFTPQYDDLQDLYEKYANDGFVILDFPCNQFGNQAPGSIDEIYSFCDSNYGVTFPIFSKIEVNGENAHPLYKYLVNAKGFSGFHEEHPLTSVLDKMLSEADSDYKSKPDIKWNFTKFLIDRNGNLVERFEPTEDMYVVEEKIKELL</sequence>
<dbReference type="RefSeq" id="WP_197660873.1">
    <property type="nucleotide sequence ID" value="NZ_JAEAGR010000005.1"/>
</dbReference>
<evidence type="ECO:0000313" key="8">
    <source>
        <dbReference type="Proteomes" id="UP000623269"/>
    </source>
</evidence>
<evidence type="ECO:0000256" key="4">
    <source>
        <dbReference type="PIRSR" id="PIRSR000303-1"/>
    </source>
</evidence>
<dbReference type="AlphaFoldDB" id="A0A8J7KSU1"/>
<dbReference type="PROSITE" id="PS51352">
    <property type="entry name" value="THIOREDOXIN_2"/>
    <property type="match status" value="1"/>
</dbReference>
<dbReference type="SUPFAM" id="SSF52833">
    <property type="entry name" value="Thioredoxin-like"/>
    <property type="match status" value="1"/>
</dbReference>
<name>A0A8J7KSU1_9FIRM</name>
<accession>A0A8J7KSU1</accession>
<dbReference type="PROSITE" id="PS51355">
    <property type="entry name" value="GLUTATHIONE_PEROXID_3"/>
    <property type="match status" value="1"/>
</dbReference>
<reference evidence="7" key="1">
    <citation type="submission" date="2020-12" db="EMBL/GenBank/DDBJ databases">
        <title>M. sibirica DSM 26468T genome.</title>
        <authorList>
            <person name="Thieme N."/>
            <person name="Rettenmaier R."/>
            <person name="Zverlov V."/>
            <person name="Liebl W."/>
        </authorList>
    </citation>
    <scope>NUCLEOTIDE SEQUENCE</scope>
    <source>
        <strain evidence="7">DSM 26468</strain>
    </source>
</reference>
<protein>
    <recommendedName>
        <fullName evidence="5">Glutathione peroxidase</fullName>
    </recommendedName>
</protein>
<keyword evidence="2 5" id="KW-0575">Peroxidase</keyword>
<evidence type="ECO:0000256" key="3">
    <source>
        <dbReference type="ARBA" id="ARBA00023002"/>
    </source>
</evidence>
<dbReference type="GO" id="GO:0004601">
    <property type="term" value="F:peroxidase activity"/>
    <property type="evidence" value="ECO:0007669"/>
    <property type="project" value="UniProtKB-KW"/>
</dbReference>
<dbReference type="InterPro" id="IPR013766">
    <property type="entry name" value="Thioredoxin_domain"/>
</dbReference>
<dbReference type="PANTHER" id="PTHR11592">
    <property type="entry name" value="GLUTATHIONE PEROXIDASE"/>
    <property type="match status" value="1"/>
</dbReference>
<keyword evidence="3 5" id="KW-0560">Oxidoreductase</keyword>
<dbReference type="EMBL" id="JAEAGR010000005">
    <property type="protein sequence ID" value="MBH1940656.1"/>
    <property type="molecule type" value="Genomic_DNA"/>
</dbReference>
<evidence type="ECO:0000256" key="5">
    <source>
        <dbReference type="RuleBase" id="RU000499"/>
    </source>
</evidence>
<feature type="active site" evidence="4">
    <location>
        <position position="35"/>
    </location>
</feature>
<dbReference type="FunFam" id="3.40.30.10:FF:000010">
    <property type="entry name" value="Glutathione peroxidase"/>
    <property type="match status" value="1"/>
</dbReference>
<dbReference type="Pfam" id="PF00255">
    <property type="entry name" value="GSHPx"/>
    <property type="match status" value="1"/>
</dbReference>
<comment type="similarity">
    <text evidence="1 5">Belongs to the glutathione peroxidase family.</text>
</comment>
<gene>
    <name evidence="7" type="ORF">I5677_07120</name>
</gene>
<dbReference type="InterPro" id="IPR000889">
    <property type="entry name" value="Glutathione_peroxidase"/>
</dbReference>
<keyword evidence="8" id="KW-1185">Reference proteome</keyword>
<dbReference type="PRINTS" id="PR01011">
    <property type="entry name" value="GLUTPROXDASE"/>
</dbReference>
<dbReference type="PROSITE" id="PS00763">
    <property type="entry name" value="GLUTATHIONE_PEROXID_2"/>
    <property type="match status" value="1"/>
</dbReference>
<evidence type="ECO:0000256" key="2">
    <source>
        <dbReference type="ARBA" id="ARBA00022559"/>
    </source>
</evidence>
<dbReference type="GO" id="GO:0034599">
    <property type="term" value="P:cellular response to oxidative stress"/>
    <property type="evidence" value="ECO:0007669"/>
    <property type="project" value="TreeGrafter"/>
</dbReference>
<organism evidence="7 8">
    <name type="scientific">Mobilitalea sibirica</name>
    <dbReference type="NCBI Taxonomy" id="1462919"/>
    <lineage>
        <taxon>Bacteria</taxon>
        <taxon>Bacillati</taxon>
        <taxon>Bacillota</taxon>
        <taxon>Clostridia</taxon>
        <taxon>Lachnospirales</taxon>
        <taxon>Lachnospiraceae</taxon>
        <taxon>Mobilitalea</taxon>
    </lineage>
</organism>
<dbReference type="InterPro" id="IPR029760">
    <property type="entry name" value="GPX_CS"/>
</dbReference>
<evidence type="ECO:0000259" key="6">
    <source>
        <dbReference type="PROSITE" id="PS51352"/>
    </source>
</evidence>
<comment type="caution">
    <text evidence="7">The sequence shown here is derived from an EMBL/GenBank/DDBJ whole genome shotgun (WGS) entry which is preliminary data.</text>
</comment>
<dbReference type="Gene3D" id="3.40.30.10">
    <property type="entry name" value="Glutaredoxin"/>
    <property type="match status" value="1"/>
</dbReference>
<dbReference type="CDD" id="cd00340">
    <property type="entry name" value="GSH_Peroxidase"/>
    <property type="match status" value="1"/>
</dbReference>
<dbReference type="PANTHER" id="PTHR11592:SF78">
    <property type="entry name" value="GLUTATHIONE PEROXIDASE"/>
    <property type="match status" value="1"/>
</dbReference>
<evidence type="ECO:0000313" key="7">
    <source>
        <dbReference type="EMBL" id="MBH1940656.1"/>
    </source>
</evidence>
<dbReference type="Proteomes" id="UP000623269">
    <property type="component" value="Unassembled WGS sequence"/>
</dbReference>